<gene>
    <name evidence="6" type="ORF">OIU80_12280</name>
</gene>
<comment type="subcellular location">
    <subcellularLocation>
        <location evidence="1">Membrane</location>
        <topology evidence="1">Multi-pass membrane protein</topology>
    </subcellularLocation>
</comment>
<feature type="transmembrane region" description="Helical" evidence="5">
    <location>
        <begin position="57"/>
        <end position="76"/>
    </location>
</feature>
<name>A0A9X2ZKJ4_9FLAO</name>
<accession>A0A9X2ZKJ4</accession>
<keyword evidence="3 5" id="KW-1133">Transmembrane helix</keyword>
<evidence type="ECO:0000256" key="2">
    <source>
        <dbReference type="ARBA" id="ARBA00022692"/>
    </source>
</evidence>
<feature type="transmembrane region" description="Helical" evidence="5">
    <location>
        <begin position="83"/>
        <end position="105"/>
    </location>
</feature>
<evidence type="ECO:0000313" key="7">
    <source>
        <dbReference type="Proteomes" id="UP001151133"/>
    </source>
</evidence>
<comment type="caution">
    <text evidence="6">The sequence shown here is derived from an EMBL/GenBank/DDBJ whole genome shotgun (WGS) entry which is preliminary data.</text>
</comment>
<evidence type="ECO:0000256" key="1">
    <source>
        <dbReference type="ARBA" id="ARBA00004141"/>
    </source>
</evidence>
<dbReference type="GO" id="GO:0016020">
    <property type="term" value="C:membrane"/>
    <property type="evidence" value="ECO:0007669"/>
    <property type="project" value="UniProtKB-SubCell"/>
</dbReference>
<dbReference type="EMBL" id="JAOZEV010000009">
    <property type="protein sequence ID" value="MCV9933061.1"/>
    <property type="molecule type" value="Genomic_DNA"/>
</dbReference>
<sequence>MKKHQDTATLLLRISLGIGFLSAVFSRLGLWGEYSSGWQNFVTYTEKVNSFAPKNSIPIIAILSTILETLLALMLLAGYKTRLAATGAAILTLLFALAMAYSFGIKDPLDYSVLVFASAAFLLATMPQYRWSIDEILLKNIDQL</sequence>
<evidence type="ECO:0000256" key="4">
    <source>
        <dbReference type="ARBA" id="ARBA00023136"/>
    </source>
</evidence>
<dbReference type="RefSeq" id="WP_264287298.1">
    <property type="nucleotide sequence ID" value="NZ_JAOZEV010000009.1"/>
</dbReference>
<dbReference type="InterPro" id="IPR032808">
    <property type="entry name" value="DoxX"/>
</dbReference>
<keyword evidence="4 5" id="KW-0472">Membrane</keyword>
<evidence type="ECO:0000256" key="5">
    <source>
        <dbReference type="SAM" id="Phobius"/>
    </source>
</evidence>
<reference evidence="6" key="1">
    <citation type="submission" date="2022-10" db="EMBL/GenBank/DDBJ databases">
        <title>Two novel species of Flavobacterium.</title>
        <authorList>
            <person name="Liu Q."/>
            <person name="Xin Y.-H."/>
        </authorList>
    </citation>
    <scope>NUCLEOTIDE SEQUENCE</scope>
    <source>
        <strain evidence="6">LS1R47</strain>
    </source>
</reference>
<keyword evidence="2 5" id="KW-0812">Transmembrane</keyword>
<dbReference type="Proteomes" id="UP001151133">
    <property type="component" value="Unassembled WGS sequence"/>
</dbReference>
<dbReference type="Pfam" id="PF07681">
    <property type="entry name" value="DoxX"/>
    <property type="match status" value="1"/>
</dbReference>
<evidence type="ECO:0000256" key="3">
    <source>
        <dbReference type="ARBA" id="ARBA00022989"/>
    </source>
</evidence>
<proteinExistence type="predicted"/>
<feature type="transmembrane region" description="Helical" evidence="5">
    <location>
        <begin position="12"/>
        <end position="31"/>
    </location>
</feature>
<dbReference type="AlphaFoldDB" id="A0A9X2ZKJ4"/>
<keyword evidence="7" id="KW-1185">Reference proteome</keyword>
<feature type="transmembrane region" description="Helical" evidence="5">
    <location>
        <begin position="111"/>
        <end position="129"/>
    </location>
</feature>
<organism evidence="6 7">
    <name type="scientific">Flavobacterium frigoritolerans</name>
    <dbReference type="NCBI Taxonomy" id="2987686"/>
    <lineage>
        <taxon>Bacteria</taxon>
        <taxon>Pseudomonadati</taxon>
        <taxon>Bacteroidota</taxon>
        <taxon>Flavobacteriia</taxon>
        <taxon>Flavobacteriales</taxon>
        <taxon>Flavobacteriaceae</taxon>
        <taxon>Flavobacterium</taxon>
    </lineage>
</organism>
<evidence type="ECO:0000313" key="6">
    <source>
        <dbReference type="EMBL" id="MCV9933061.1"/>
    </source>
</evidence>
<protein>
    <submittedName>
        <fullName evidence="6">DoxX family membrane protein</fullName>
    </submittedName>
</protein>